<dbReference type="EMBL" id="QNGE01004041">
    <property type="protein sequence ID" value="KAA3673298.1"/>
    <property type="molecule type" value="Genomic_DNA"/>
</dbReference>
<name>A0A5J4NDJ0_9TREM</name>
<comment type="caution">
    <text evidence="5">The sequence shown here is derived from an EMBL/GenBank/DDBJ whole genome shotgun (WGS) entry which is preliminary data.</text>
</comment>
<reference evidence="5 6" key="1">
    <citation type="journal article" date="2019" name="Gigascience">
        <title>Whole-genome sequence of the oriental lung fluke Paragonimus westermani.</title>
        <authorList>
            <person name="Oey H."/>
            <person name="Zakrzewski M."/>
            <person name="Narain K."/>
            <person name="Devi K.R."/>
            <person name="Agatsuma T."/>
            <person name="Nawaratna S."/>
            <person name="Gobert G.N."/>
            <person name="Jones M.K."/>
            <person name="Ragan M.A."/>
            <person name="McManus D.P."/>
            <person name="Krause L."/>
        </authorList>
    </citation>
    <scope>NUCLEOTIDE SEQUENCE [LARGE SCALE GENOMIC DNA]</scope>
    <source>
        <strain evidence="5 6">IND2009</strain>
    </source>
</reference>
<evidence type="ECO:0000256" key="4">
    <source>
        <dbReference type="SAM" id="MobiDB-lite"/>
    </source>
</evidence>
<feature type="region of interest" description="Disordered" evidence="4">
    <location>
        <begin position="455"/>
        <end position="478"/>
    </location>
</feature>
<evidence type="ECO:0000256" key="3">
    <source>
        <dbReference type="PROSITE-ProRule" id="PRU00023"/>
    </source>
</evidence>
<feature type="repeat" description="ANK" evidence="3">
    <location>
        <begin position="100"/>
        <end position="133"/>
    </location>
</feature>
<organism evidence="5 6">
    <name type="scientific">Paragonimus westermani</name>
    <dbReference type="NCBI Taxonomy" id="34504"/>
    <lineage>
        <taxon>Eukaryota</taxon>
        <taxon>Metazoa</taxon>
        <taxon>Spiralia</taxon>
        <taxon>Lophotrochozoa</taxon>
        <taxon>Platyhelminthes</taxon>
        <taxon>Trematoda</taxon>
        <taxon>Digenea</taxon>
        <taxon>Plagiorchiida</taxon>
        <taxon>Troglotremata</taxon>
        <taxon>Troglotrematidae</taxon>
        <taxon>Paragonimus</taxon>
    </lineage>
</organism>
<dbReference type="AlphaFoldDB" id="A0A5J4NDJ0"/>
<protein>
    <submittedName>
        <fullName evidence="5">Uncharacterized protein</fullName>
    </submittedName>
</protein>
<gene>
    <name evidence="5" type="ORF">DEA37_0001724</name>
</gene>
<dbReference type="SUPFAM" id="SSF48403">
    <property type="entry name" value="Ankyrin repeat"/>
    <property type="match status" value="2"/>
</dbReference>
<dbReference type="PROSITE" id="PS50297">
    <property type="entry name" value="ANK_REP_REGION"/>
    <property type="match status" value="1"/>
</dbReference>
<evidence type="ECO:0000256" key="2">
    <source>
        <dbReference type="ARBA" id="ARBA00023043"/>
    </source>
</evidence>
<keyword evidence="2 3" id="KW-0040">ANK repeat</keyword>
<keyword evidence="6" id="KW-1185">Reference proteome</keyword>
<proteinExistence type="predicted"/>
<accession>A0A5J4NDJ0</accession>
<evidence type="ECO:0000313" key="6">
    <source>
        <dbReference type="Proteomes" id="UP000324629"/>
    </source>
</evidence>
<keyword evidence="1" id="KW-0677">Repeat</keyword>
<dbReference type="Proteomes" id="UP000324629">
    <property type="component" value="Unassembled WGS sequence"/>
</dbReference>
<evidence type="ECO:0000256" key="1">
    <source>
        <dbReference type="ARBA" id="ARBA00022737"/>
    </source>
</evidence>
<dbReference type="InterPro" id="IPR002110">
    <property type="entry name" value="Ankyrin_rpt"/>
</dbReference>
<feature type="non-terminal residue" evidence="5">
    <location>
        <position position="830"/>
    </location>
</feature>
<dbReference type="PROSITE" id="PS50088">
    <property type="entry name" value="ANK_REPEAT"/>
    <property type="match status" value="1"/>
</dbReference>
<dbReference type="PANTHER" id="PTHR24189">
    <property type="entry name" value="MYOTROPHIN"/>
    <property type="match status" value="1"/>
</dbReference>
<sequence length="830" mass="92270">MAQFCQSMKEASVESFWKAHALVNDAFGLFRDETAGNSPLHMLTLATARLAHSNGSSGAHDLKFSISVVYPPPPWSAAAIGLLYRLVVIGKCSVNSQNWVGNTALHLACLRPKAGLLVRHLIRLGADPKLKNQLGLQVNYDPVSHRGWLVKGLPSLKCGIWDAIHREDSAAVGRYLSMWCRTVASQPNGQSMFEAAMATGSFELVRQIDRARTTNELVAASIALDVDYVQELLGARIERDKCDLETKDRGQDPPRSLIAELRLTLGEWGDGMCDLLRSRGVPHEQLYFDELEREQDAFDQCPFVRAVSKAITREELDTSWALMDEPGFKASRYRRQDHAGYLHFLVEQYLASSSNPMLQRGLVRLMFKVALAGVDIQARDDLGRTALTLAAHSIVNTSTTSLEETALIARFPGPSLSEIESVDVKNEKERAEQTNTQLVVNYENNTQFERIPDSTNDALEDKTNSEQGSMVMGEKGVDSSIGNSKNECVHREFYVPRDCFALRPRNSRVLHVDLERSGCVAAMEGLPGIWPVLDDMIRAITNGQSMSVCESLLSQIRHCLQNNLVHVRSTRCGLETVELAKAAIPRHLHRHSLFTQSSPASCDRCTPQTETDDGRTPGQKLIQLLQSYVGISDFAMAAMAGDLARMKCCLALGDSARKVKSYFGRYYNGVDPANLRAMFVARPLIVSVMDYSTTEAVELMLTYGADLTEFYSASQPPGPVAFWAFQETVPLQTTLKVVKTAPLDIRDAHGGTMLHRAVRIFHQLNKVDHNGHLWASLILLVLLNRGVRVELRDCWARTARDVAVSRRRSIADQCTNINGLSLHFRNVEHQ</sequence>
<dbReference type="InterPro" id="IPR050745">
    <property type="entry name" value="Multifunctional_regulatory"/>
</dbReference>
<dbReference type="Gene3D" id="1.25.40.20">
    <property type="entry name" value="Ankyrin repeat-containing domain"/>
    <property type="match status" value="2"/>
</dbReference>
<dbReference type="InterPro" id="IPR036770">
    <property type="entry name" value="Ankyrin_rpt-contain_sf"/>
</dbReference>
<evidence type="ECO:0000313" key="5">
    <source>
        <dbReference type="EMBL" id="KAA3673298.1"/>
    </source>
</evidence>